<dbReference type="AlphaFoldDB" id="A0A090LZP4"/>
<evidence type="ECO:0000313" key="2">
    <source>
        <dbReference type="EMBL" id="CEF97376.1"/>
    </source>
</evidence>
<reference evidence="3" key="1">
    <citation type="journal article" date="2006" name="Proc. Natl. Acad. Sci. U.S.A.">
        <title>Genome analysis of the smallest free-living eukaryote Ostreococcus tauri unveils many unique features.</title>
        <authorList>
            <person name="Derelle E."/>
            <person name="Ferraz C."/>
            <person name="Rombauts S."/>
            <person name="Rouze P."/>
            <person name="Worden A.Z."/>
            <person name="Robbens S."/>
            <person name="Partensky F."/>
            <person name="Degroeve S."/>
            <person name="Echeynie S."/>
            <person name="Cooke R."/>
            <person name="Saeys Y."/>
            <person name="Wuyts J."/>
            <person name="Jabbari K."/>
            <person name="Bowler C."/>
            <person name="Panaud O."/>
            <person name="Piegu B."/>
            <person name="Ball S.G."/>
            <person name="Ral J.-P."/>
            <person name="Bouget F.-Y."/>
            <person name="Piganeau G."/>
            <person name="De Baets B."/>
            <person name="Picard A."/>
            <person name="Delseny M."/>
            <person name="Demaille J."/>
            <person name="Van de Peer Y."/>
            <person name="Moreau H."/>
        </authorList>
    </citation>
    <scope>NUCLEOTIDE SEQUENCE [LARGE SCALE GENOMIC DNA]</scope>
    <source>
        <strain evidence="3">OTTH 0595 / CCAP 157/2 / RCC745</strain>
    </source>
</reference>
<protein>
    <submittedName>
        <fullName evidence="2">Unnamed product</fullName>
    </submittedName>
</protein>
<evidence type="ECO:0000313" key="3">
    <source>
        <dbReference type="Proteomes" id="UP000009170"/>
    </source>
</evidence>
<organism evidence="2 3">
    <name type="scientific">Ostreococcus tauri</name>
    <name type="common">Marine green alga</name>
    <dbReference type="NCBI Taxonomy" id="70448"/>
    <lineage>
        <taxon>Eukaryota</taxon>
        <taxon>Viridiplantae</taxon>
        <taxon>Chlorophyta</taxon>
        <taxon>Mamiellophyceae</taxon>
        <taxon>Mamiellales</taxon>
        <taxon>Bathycoccaceae</taxon>
        <taxon>Ostreococcus</taxon>
    </lineage>
</organism>
<gene>
    <name evidence="2" type="ORF">OT_ostta03g05840</name>
</gene>
<dbReference type="InParanoid" id="A0A090LZP4"/>
<feature type="compositionally biased region" description="Acidic residues" evidence="1">
    <location>
        <begin position="13"/>
        <end position="22"/>
    </location>
</feature>
<name>A0A090LZP4_OSTTA</name>
<dbReference type="Proteomes" id="UP000009170">
    <property type="component" value="Unassembled WGS sequence"/>
</dbReference>
<sequence length="180" mass="19087">MSNSVPANASTAWDEDEDEDARDDGCSEPASSLGTSAKTSSLRARRSLPGLRLPNEAFDDDREDEGEREIESGLAEARNNDAPLPADGWIQPCFACSRLTWQSVTVAGFKVYRCATCGESFRARAAAMASRGEGVSGDDGDGNKSEVLASLMNKLRDVVDQVGGERLRGSIGVVQGSAPE</sequence>
<keyword evidence="3" id="KW-1185">Reference proteome</keyword>
<dbReference type="KEGG" id="ota:OT_ostta03g05840"/>
<comment type="caution">
    <text evidence="2">The sequence shown here is derived from an EMBL/GenBank/DDBJ whole genome shotgun (WGS) entry which is preliminary data.</text>
</comment>
<evidence type="ECO:0000256" key="1">
    <source>
        <dbReference type="SAM" id="MobiDB-lite"/>
    </source>
</evidence>
<dbReference type="GeneID" id="9833056"/>
<feature type="compositionally biased region" description="Polar residues" evidence="1">
    <location>
        <begin position="1"/>
        <end position="11"/>
    </location>
</feature>
<dbReference type="RefSeq" id="XP_022838658.1">
    <property type="nucleotide sequence ID" value="XM_022984943.1"/>
</dbReference>
<accession>A0A090LZP4</accession>
<dbReference type="OrthoDB" id="10495038at2759"/>
<proteinExistence type="predicted"/>
<reference evidence="2 3" key="2">
    <citation type="journal article" date="2014" name="BMC Genomics">
        <title>An improved genome of the model marine alga Ostreococcus tauri unfolds by assessing Illumina de novo assemblies.</title>
        <authorList>
            <person name="Blanc-Mathieu R."/>
            <person name="Verhelst B."/>
            <person name="Derelle E."/>
            <person name="Rombauts S."/>
            <person name="Bouget F.Y."/>
            <person name="Carre I."/>
            <person name="Chateau A."/>
            <person name="Eyre-Walker A."/>
            <person name="Grimsley N."/>
            <person name="Moreau H."/>
            <person name="Piegu B."/>
            <person name="Rivals E."/>
            <person name="Schackwitz W."/>
            <person name="Van de Peer Y."/>
            <person name="Piganeau G."/>
        </authorList>
    </citation>
    <scope>NUCLEOTIDE SEQUENCE [LARGE SCALE GENOMIC DNA]</scope>
    <source>
        <strain evidence="3">OTTH 0595 / CCAP 157/2 / RCC745</strain>
    </source>
</reference>
<feature type="compositionally biased region" description="Acidic residues" evidence="1">
    <location>
        <begin position="57"/>
        <end position="68"/>
    </location>
</feature>
<feature type="region of interest" description="Disordered" evidence="1">
    <location>
        <begin position="1"/>
        <end position="70"/>
    </location>
</feature>
<feature type="compositionally biased region" description="Polar residues" evidence="1">
    <location>
        <begin position="29"/>
        <end position="42"/>
    </location>
</feature>
<dbReference type="EMBL" id="CAID01000003">
    <property type="protein sequence ID" value="CEF97376.1"/>
    <property type="molecule type" value="Genomic_DNA"/>
</dbReference>